<dbReference type="Proteomes" id="UP000004123">
    <property type="component" value="Unassembled WGS sequence"/>
</dbReference>
<dbReference type="EMBL" id="AFPY01000014">
    <property type="protein sequence ID" value="EGQ22132.1"/>
    <property type="molecule type" value="Genomic_DNA"/>
</dbReference>
<organism evidence="1 2">
    <name type="scientific">Prevotella pallens ATCC 700821</name>
    <dbReference type="NCBI Taxonomy" id="997353"/>
    <lineage>
        <taxon>Bacteria</taxon>
        <taxon>Pseudomonadati</taxon>
        <taxon>Bacteroidota</taxon>
        <taxon>Bacteroidia</taxon>
        <taxon>Bacteroidales</taxon>
        <taxon>Prevotellaceae</taxon>
        <taxon>Prevotella</taxon>
    </lineage>
</organism>
<evidence type="ECO:0000313" key="1">
    <source>
        <dbReference type="EMBL" id="EGQ22132.1"/>
    </source>
</evidence>
<dbReference type="AlphaFoldDB" id="F9DFA6"/>
<name>F9DFA6_9BACT</name>
<protein>
    <submittedName>
        <fullName evidence="1">Uncharacterized protein</fullName>
    </submittedName>
</protein>
<gene>
    <name evidence="1" type="ORF">HMPREF9144_0346</name>
</gene>
<evidence type="ECO:0000313" key="2">
    <source>
        <dbReference type="Proteomes" id="UP000004123"/>
    </source>
</evidence>
<dbReference type="HOGENOM" id="CLU_3294450_0_0_10"/>
<comment type="caution">
    <text evidence="1">The sequence shown here is derived from an EMBL/GenBank/DDBJ whole genome shotgun (WGS) entry which is preliminary data.</text>
</comment>
<accession>F9DFA6</accession>
<reference evidence="1 2" key="1">
    <citation type="submission" date="2011-04" db="EMBL/GenBank/DDBJ databases">
        <authorList>
            <person name="Muzny D."/>
            <person name="Qin X."/>
            <person name="Deng J."/>
            <person name="Jiang H."/>
            <person name="Liu Y."/>
            <person name="Qu J."/>
            <person name="Song X.-Z."/>
            <person name="Zhang L."/>
            <person name="Thornton R."/>
            <person name="Coyle M."/>
            <person name="Francisco L."/>
            <person name="Jackson L."/>
            <person name="Javaid M."/>
            <person name="Korchina V."/>
            <person name="Kovar C."/>
            <person name="Mata R."/>
            <person name="Mathew T."/>
            <person name="Ngo R."/>
            <person name="Nguyen L."/>
            <person name="Nguyen N."/>
            <person name="Okwuonu G."/>
            <person name="Ongeri F."/>
            <person name="Pham C."/>
            <person name="Simmons D."/>
            <person name="Wilczek-Boney K."/>
            <person name="Hale W."/>
            <person name="Jakkamsetti A."/>
            <person name="Pham P."/>
            <person name="Ruth R."/>
            <person name="San Lucas F."/>
            <person name="Warren J."/>
            <person name="Zhang J."/>
            <person name="Zhao Z."/>
            <person name="Zhou C."/>
            <person name="Zhu D."/>
            <person name="Lee S."/>
            <person name="Bess C."/>
            <person name="Blankenburg K."/>
            <person name="Forbes L."/>
            <person name="Fu Q."/>
            <person name="Gubbala S."/>
            <person name="Hirani K."/>
            <person name="Jayaseelan J.C."/>
            <person name="Lara F."/>
            <person name="Munidasa M."/>
            <person name="Palculict T."/>
            <person name="Patil S."/>
            <person name="Pu L.-L."/>
            <person name="Saada N."/>
            <person name="Tang L."/>
            <person name="Weissenberger G."/>
            <person name="Zhu Y."/>
            <person name="Hemphill L."/>
            <person name="Shang Y."/>
            <person name="Youmans B."/>
            <person name="Ayvaz T."/>
            <person name="Ross M."/>
            <person name="Santibanez J."/>
            <person name="Aqrawi P."/>
            <person name="Gross S."/>
            <person name="Joshi V."/>
            <person name="Fowler G."/>
            <person name="Nazareth L."/>
            <person name="Reid J."/>
            <person name="Worley K."/>
            <person name="Petrosino J."/>
            <person name="Highlander S."/>
            <person name="Gibbs R."/>
        </authorList>
    </citation>
    <scope>NUCLEOTIDE SEQUENCE [LARGE SCALE GENOMIC DNA]</scope>
    <source>
        <strain evidence="1 2">ATCC 700821</strain>
    </source>
</reference>
<sequence length="40" mass="4823">MAHHFGNTFYRNTRFQYQRAECMASYMKGIGEYRKSDQQA</sequence>
<proteinExistence type="predicted"/>
<dbReference type="STRING" id="997353.HMPREF9144_0346"/>